<evidence type="ECO:0000313" key="1">
    <source>
        <dbReference type="EMBL" id="KAJ8460217.1"/>
    </source>
</evidence>
<dbReference type="EMBL" id="JAQQAF010000009">
    <property type="protein sequence ID" value="KAJ8460217.1"/>
    <property type="molecule type" value="Genomic_DNA"/>
</dbReference>
<accession>A0AAV8PP87</accession>
<dbReference type="Proteomes" id="UP001222027">
    <property type="component" value="Unassembled WGS sequence"/>
</dbReference>
<dbReference type="AlphaFoldDB" id="A0AAV8PP87"/>
<name>A0AAV8PP87_ENSVE</name>
<gene>
    <name evidence="1" type="ORF">OPV22_033143</name>
</gene>
<protein>
    <submittedName>
        <fullName evidence="1">Uncharacterized protein</fullName>
    </submittedName>
</protein>
<comment type="caution">
    <text evidence="1">The sequence shown here is derived from an EMBL/GenBank/DDBJ whole genome shotgun (WGS) entry which is preliminary data.</text>
</comment>
<sequence length="68" mass="7338">MASLSLKAPISFFFWGWSIMSGPGVPHPGDPWKVVGISRKEIVSAGFLFSDPGRVPVFLLDAPNPTHS</sequence>
<reference evidence="1 2" key="1">
    <citation type="submission" date="2022-12" db="EMBL/GenBank/DDBJ databases">
        <title>Chromosome-scale assembly of the Ensete ventricosum genome.</title>
        <authorList>
            <person name="Dussert Y."/>
            <person name="Stocks J."/>
            <person name="Wendawek A."/>
            <person name="Woldeyes F."/>
            <person name="Nichols R.A."/>
            <person name="Borrell J.S."/>
        </authorList>
    </citation>
    <scope>NUCLEOTIDE SEQUENCE [LARGE SCALE GENOMIC DNA]</scope>
    <source>
        <strain evidence="2">cv. Maze</strain>
        <tissue evidence="1">Seeds</tissue>
    </source>
</reference>
<keyword evidence="2" id="KW-1185">Reference proteome</keyword>
<evidence type="ECO:0000313" key="2">
    <source>
        <dbReference type="Proteomes" id="UP001222027"/>
    </source>
</evidence>
<proteinExistence type="predicted"/>
<organism evidence="1 2">
    <name type="scientific">Ensete ventricosum</name>
    <name type="common">Abyssinian banana</name>
    <name type="synonym">Musa ensete</name>
    <dbReference type="NCBI Taxonomy" id="4639"/>
    <lineage>
        <taxon>Eukaryota</taxon>
        <taxon>Viridiplantae</taxon>
        <taxon>Streptophyta</taxon>
        <taxon>Embryophyta</taxon>
        <taxon>Tracheophyta</taxon>
        <taxon>Spermatophyta</taxon>
        <taxon>Magnoliopsida</taxon>
        <taxon>Liliopsida</taxon>
        <taxon>Zingiberales</taxon>
        <taxon>Musaceae</taxon>
        <taxon>Ensete</taxon>
    </lineage>
</organism>